<protein>
    <recommendedName>
        <fullName evidence="2">Peptidase M61 catalytic domain-containing protein</fullName>
    </recommendedName>
</protein>
<dbReference type="AlphaFoldDB" id="A0A1B1AJ97"/>
<keyword evidence="4" id="KW-1185">Reference proteome</keyword>
<dbReference type="STRING" id="1759059.ATE48_12265"/>
<accession>A0A1B1AJ97</accession>
<dbReference type="InParanoid" id="A0A1B1AJ97"/>
<dbReference type="Gene3D" id="1.10.390.10">
    <property type="entry name" value="Neutral Protease Domain 2"/>
    <property type="match status" value="1"/>
</dbReference>
<sequence length="560" mass="62262">MRLIVQAIATAGALLLCLGAAAPPRIDYTLTPLMQDGALNAVQIDLSFTGERDGESDIRLPDSWGGQNELWRAIEGLEIVSGASAIRNGEEANQRVLTHRPNARIHLRYRVIQDWDGAPRAEIGNVYRPTVQPTYFHLIGNAFMVTPGAAPNESRVRFRVRNLPRDWNYASDLEHDDLRLDEVWSSVVVGGDFRILRDPTSNVRVAIRGAWQFTDDEFLAQAANILSSERAFWDDDSTPYLVTVLHLEGPEGWISIGGTGLDDAFAFFATPNAEAGPIARTLAHESFHTWISPQVGGLPQDDQALQYWLSEGFTEFYTARLMVRGRQWTIEQYAADLNDALRAYAQSPVRTNTNAQVLANFWSDRDTQRLPYQRGRFVAMIWEARLRAAGNSLDVVVHDMRDRARAGEQYAVENFLASAARFDLDPSADIETYVTQGSELLLAEDLLEPCGRIVTRQTPVFHRGFDIQATQANSNIIAGVDPSLPAYAAGLRNGMVLVRRDGGEIGNSELEIAYVVRDGDTERTIRYMPRGVGTYAIQSLQLAENLEGERLAQCLRVIGG</sequence>
<reference evidence="3 4" key="1">
    <citation type="submission" date="2015-11" db="EMBL/GenBank/DDBJ databases">
        <title>Whole-Genome Sequence of Candidatus Oderbacter manganicum from the National Park Lower Oder Valley, Germany.</title>
        <authorList>
            <person name="Braun B."/>
            <person name="Liere K."/>
            <person name="Szewzyk U."/>
        </authorList>
    </citation>
    <scope>NUCLEOTIDE SEQUENCE [LARGE SCALE GENOMIC DNA]</scope>
    <source>
        <strain evidence="3 4">OTSz_A_272</strain>
    </source>
</reference>
<dbReference type="EMBL" id="CP013244">
    <property type="protein sequence ID" value="ANP46636.1"/>
    <property type="molecule type" value="Genomic_DNA"/>
</dbReference>
<feature type="domain" description="Peptidase M61 catalytic" evidence="2">
    <location>
        <begin position="280"/>
        <end position="355"/>
    </location>
</feature>
<dbReference type="RefSeq" id="WP_066771923.1">
    <property type="nucleotide sequence ID" value="NZ_CP013244.1"/>
</dbReference>
<dbReference type="Proteomes" id="UP000092498">
    <property type="component" value="Chromosome"/>
</dbReference>
<evidence type="ECO:0000313" key="3">
    <source>
        <dbReference type="EMBL" id="ANP46636.1"/>
    </source>
</evidence>
<feature type="chain" id="PRO_5008518889" description="Peptidase M61 catalytic domain-containing protein" evidence="1">
    <location>
        <begin position="23"/>
        <end position="560"/>
    </location>
</feature>
<dbReference type="OrthoDB" id="7521939at2"/>
<dbReference type="KEGG" id="cbot:ATE48_12265"/>
<dbReference type="Pfam" id="PF05299">
    <property type="entry name" value="Peptidase_M61"/>
    <property type="match status" value="1"/>
</dbReference>
<evidence type="ECO:0000259" key="2">
    <source>
        <dbReference type="Pfam" id="PF05299"/>
    </source>
</evidence>
<evidence type="ECO:0000313" key="4">
    <source>
        <dbReference type="Proteomes" id="UP000092498"/>
    </source>
</evidence>
<name>A0A1B1AJ97_9PROT</name>
<keyword evidence="1" id="KW-0732">Signal</keyword>
<proteinExistence type="predicted"/>
<dbReference type="InterPro" id="IPR007963">
    <property type="entry name" value="Peptidase_M61_catalytic"/>
</dbReference>
<dbReference type="InterPro" id="IPR027268">
    <property type="entry name" value="Peptidase_M4/M1_CTD_sf"/>
</dbReference>
<gene>
    <name evidence="3" type="ORF">ATE48_12265</name>
</gene>
<dbReference type="SUPFAM" id="SSF55486">
    <property type="entry name" value="Metalloproteases ('zincins'), catalytic domain"/>
    <property type="match status" value="1"/>
</dbReference>
<feature type="signal peptide" evidence="1">
    <location>
        <begin position="1"/>
        <end position="22"/>
    </location>
</feature>
<organism evidence="3 4">
    <name type="scientific">Candidatus Viadribacter manganicus</name>
    <dbReference type="NCBI Taxonomy" id="1759059"/>
    <lineage>
        <taxon>Bacteria</taxon>
        <taxon>Pseudomonadati</taxon>
        <taxon>Pseudomonadota</taxon>
        <taxon>Alphaproteobacteria</taxon>
        <taxon>Hyphomonadales</taxon>
        <taxon>Hyphomonadaceae</taxon>
        <taxon>Candidatus Viadribacter</taxon>
    </lineage>
</organism>
<evidence type="ECO:0000256" key="1">
    <source>
        <dbReference type="SAM" id="SignalP"/>
    </source>
</evidence>